<organism evidence="1 2">
    <name type="scientific">Ladona fulva</name>
    <name type="common">Scarce chaser dragonfly</name>
    <name type="synonym">Libellula fulva</name>
    <dbReference type="NCBI Taxonomy" id="123851"/>
    <lineage>
        <taxon>Eukaryota</taxon>
        <taxon>Metazoa</taxon>
        <taxon>Ecdysozoa</taxon>
        <taxon>Arthropoda</taxon>
        <taxon>Hexapoda</taxon>
        <taxon>Insecta</taxon>
        <taxon>Pterygota</taxon>
        <taxon>Palaeoptera</taxon>
        <taxon>Odonata</taxon>
        <taxon>Epiprocta</taxon>
        <taxon>Anisoptera</taxon>
        <taxon>Libelluloidea</taxon>
        <taxon>Libellulidae</taxon>
        <taxon>Ladona</taxon>
    </lineage>
</organism>
<gene>
    <name evidence="1" type="ORF">J437_LFUL014699</name>
</gene>
<evidence type="ECO:0008006" key="3">
    <source>
        <dbReference type="Google" id="ProtNLM"/>
    </source>
</evidence>
<proteinExistence type="predicted"/>
<dbReference type="EMBL" id="KZ308850">
    <property type="protein sequence ID" value="KAG8234850.1"/>
    <property type="molecule type" value="Genomic_DNA"/>
</dbReference>
<reference evidence="1" key="1">
    <citation type="submission" date="2013-04" db="EMBL/GenBank/DDBJ databases">
        <authorList>
            <person name="Qu J."/>
            <person name="Murali S.C."/>
            <person name="Bandaranaike D."/>
            <person name="Bellair M."/>
            <person name="Blankenburg K."/>
            <person name="Chao H."/>
            <person name="Dinh H."/>
            <person name="Doddapaneni H."/>
            <person name="Downs B."/>
            <person name="Dugan-Rocha S."/>
            <person name="Elkadiri S."/>
            <person name="Gnanaolivu R.D."/>
            <person name="Hernandez B."/>
            <person name="Javaid M."/>
            <person name="Jayaseelan J.C."/>
            <person name="Lee S."/>
            <person name="Li M."/>
            <person name="Ming W."/>
            <person name="Munidasa M."/>
            <person name="Muniz J."/>
            <person name="Nguyen L."/>
            <person name="Ongeri F."/>
            <person name="Osuji N."/>
            <person name="Pu L.-L."/>
            <person name="Puazo M."/>
            <person name="Qu C."/>
            <person name="Quiroz J."/>
            <person name="Raj R."/>
            <person name="Weissenberger G."/>
            <person name="Xin Y."/>
            <person name="Zou X."/>
            <person name="Han Y."/>
            <person name="Richards S."/>
            <person name="Worley K."/>
            <person name="Muzny D."/>
            <person name="Gibbs R."/>
        </authorList>
    </citation>
    <scope>NUCLEOTIDE SEQUENCE</scope>
    <source>
        <strain evidence="1">Sampled in the wild</strain>
    </source>
</reference>
<keyword evidence="2" id="KW-1185">Reference proteome</keyword>
<dbReference type="AlphaFoldDB" id="A0A8K0KH87"/>
<sequence length="106" mass="12543">MEWFVCDKLSYYLDKFITLTQHGFFRGRSITSNLLIYQVHIPKTFSNNLKGSHLDTILFNFYINDSADELNDVEYFLYTDDLKIYRVINDSVDCEILQSTLNILLK</sequence>
<name>A0A8K0KH87_LADFU</name>
<dbReference type="Proteomes" id="UP000792457">
    <property type="component" value="Unassembled WGS sequence"/>
</dbReference>
<accession>A0A8K0KH87</accession>
<reference evidence="1" key="2">
    <citation type="submission" date="2017-10" db="EMBL/GenBank/DDBJ databases">
        <title>Ladona fulva Genome sequencing and assembly.</title>
        <authorList>
            <person name="Murali S."/>
            <person name="Richards S."/>
            <person name="Bandaranaike D."/>
            <person name="Bellair M."/>
            <person name="Blankenburg K."/>
            <person name="Chao H."/>
            <person name="Dinh H."/>
            <person name="Doddapaneni H."/>
            <person name="Dugan-Rocha S."/>
            <person name="Elkadiri S."/>
            <person name="Gnanaolivu R."/>
            <person name="Hernandez B."/>
            <person name="Skinner E."/>
            <person name="Javaid M."/>
            <person name="Lee S."/>
            <person name="Li M."/>
            <person name="Ming W."/>
            <person name="Munidasa M."/>
            <person name="Muniz J."/>
            <person name="Nguyen L."/>
            <person name="Hughes D."/>
            <person name="Osuji N."/>
            <person name="Pu L.-L."/>
            <person name="Puazo M."/>
            <person name="Qu C."/>
            <person name="Quiroz J."/>
            <person name="Raj R."/>
            <person name="Weissenberger G."/>
            <person name="Xin Y."/>
            <person name="Zou X."/>
            <person name="Han Y."/>
            <person name="Worley K."/>
            <person name="Muzny D."/>
            <person name="Gibbs R."/>
        </authorList>
    </citation>
    <scope>NUCLEOTIDE SEQUENCE</scope>
    <source>
        <strain evidence="1">Sampled in the wild</strain>
    </source>
</reference>
<evidence type="ECO:0000313" key="2">
    <source>
        <dbReference type="Proteomes" id="UP000792457"/>
    </source>
</evidence>
<comment type="caution">
    <text evidence="1">The sequence shown here is derived from an EMBL/GenBank/DDBJ whole genome shotgun (WGS) entry which is preliminary data.</text>
</comment>
<protein>
    <recommendedName>
        <fullName evidence="3">Reverse transcriptase domain-containing protein</fullName>
    </recommendedName>
</protein>
<evidence type="ECO:0000313" key="1">
    <source>
        <dbReference type="EMBL" id="KAG8234850.1"/>
    </source>
</evidence>
<dbReference type="OrthoDB" id="426210at2759"/>